<comment type="caution">
    <text evidence="1">The sequence shown here is derived from an EMBL/GenBank/DDBJ whole genome shotgun (WGS) entry which is preliminary data.</text>
</comment>
<dbReference type="Proteomes" id="UP001251528">
    <property type="component" value="Unassembled WGS sequence"/>
</dbReference>
<keyword evidence="2" id="KW-1185">Reference proteome</keyword>
<protein>
    <submittedName>
        <fullName evidence="1">Uncharacterized protein</fullName>
    </submittedName>
</protein>
<name>A0AAJ0FQS9_9HYPO</name>
<accession>A0AAJ0FQS9</accession>
<proteinExistence type="predicted"/>
<sequence length="165" mass="19033">MHSSIKRAEGQEILLGRSPIDDLSTMGKSASTKNLRIDSDHCLEKFQFFDDPYRNRPELHVLPGYEAEKTLSKLRDHYVRLKNAIDIYLQSVKVDKSLMCNDSVVDEILKYLDRLWDLLSQLRPSISVTESPKFQKAVLEAIEMNLDSLEKHTDALRAQVSQRRS</sequence>
<organism evidence="1 2">
    <name type="scientific">Conoideocrella luteorostrata</name>
    <dbReference type="NCBI Taxonomy" id="1105319"/>
    <lineage>
        <taxon>Eukaryota</taxon>
        <taxon>Fungi</taxon>
        <taxon>Dikarya</taxon>
        <taxon>Ascomycota</taxon>
        <taxon>Pezizomycotina</taxon>
        <taxon>Sordariomycetes</taxon>
        <taxon>Hypocreomycetidae</taxon>
        <taxon>Hypocreales</taxon>
        <taxon>Clavicipitaceae</taxon>
        <taxon>Conoideocrella</taxon>
    </lineage>
</organism>
<dbReference type="EMBL" id="JASWJB010000213">
    <property type="protein sequence ID" value="KAK2593411.1"/>
    <property type="molecule type" value="Genomic_DNA"/>
</dbReference>
<gene>
    <name evidence="1" type="ORF">QQS21_008899</name>
</gene>
<reference evidence="1" key="1">
    <citation type="submission" date="2023-06" db="EMBL/GenBank/DDBJ databases">
        <title>Conoideocrella luteorostrata (Hypocreales: Clavicipitaceae), a potential biocontrol fungus for elongate hemlock scale in United States Christmas tree production areas.</title>
        <authorList>
            <person name="Barrett H."/>
            <person name="Lovett B."/>
            <person name="Macias A.M."/>
            <person name="Stajich J.E."/>
            <person name="Kasson M.T."/>
        </authorList>
    </citation>
    <scope>NUCLEOTIDE SEQUENCE</scope>
    <source>
        <strain evidence="1">ARSEF 14590</strain>
    </source>
</reference>
<evidence type="ECO:0000313" key="2">
    <source>
        <dbReference type="Proteomes" id="UP001251528"/>
    </source>
</evidence>
<evidence type="ECO:0000313" key="1">
    <source>
        <dbReference type="EMBL" id="KAK2593411.1"/>
    </source>
</evidence>
<dbReference type="AlphaFoldDB" id="A0AAJ0FQS9"/>